<dbReference type="PANTHER" id="PTHR47074">
    <property type="entry name" value="BNAC02G40300D PROTEIN"/>
    <property type="match status" value="1"/>
</dbReference>
<reference evidence="3 4" key="1">
    <citation type="journal article" date="2019" name="Genome Biol. Evol.">
        <title>Insights into the evolution of the New World diploid cottons (Gossypium, subgenus Houzingenia) based on genome sequencing.</title>
        <authorList>
            <person name="Grover C.E."/>
            <person name="Arick M.A. 2nd"/>
            <person name="Thrash A."/>
            <person name="Conover J.L."/>
            <person name="Sanders W.S."/>
            <person name="Peterson D.G."/>
            <person name="Frelichowski J.E."/>
            <person name="Scheffler J.A."/>
            <person name="Scheffler B.E."/>
            <person name="Wendel J.F."/>
        </authorList>
    </citation>
    <scope>NUCLEOTIDE SEQUENCE [LARGE SCALE GENOMIC DNA]</scope>
    <source>
        <strain evidence="3">57</strain>
        <tissue evidence="3">Leaf</tissue>
    </source>
</reference>
<dbReference type="EMBL" id="JABFAB010236627">
    <property type="protein sequence ID" value="MBA0670439.1"/>
    <property type="molecule type" value="Genomic_DNA"/>
</dbReference>
<keyword evidence="4" id="KW-1185">Reference proteome</keyword>
<gene>
    <name evidence="3" type="ORF">Goklo_029296</name>
</gene>
<proteinExistence type="predicted"/>
<dbReference type="AlphaFoldDB" id="A0A7J8W719"/>
<dbReference type="InterPro" id="IPR002156">
    <property type="entry name" value="RNaseH_domain"/>
</dbReference>
<protein>
    <recommendedName>
        <fullName evidence="5">RNase H type-1 domain-containing protein</fullName>
    </recommendedName>
</protein>
<dbReference type="Proteomes" id="UP000593573">
    <property type="component" value="Unassembled WGS sequence"/>
</dbReference>
<dbReference type="GO" id="GO:0004523">
    <property type="term" value="F:RNA-DNA hybrid ribonuclease activity"/>
    <property type="evidence" value="ECO:0007669"/>
    <property type="project" value="InterPro"/>
</dbReference>
<feature type="domain" description="RNase H type-1" evidence="1">
    <location>
        <begin position="302"/>
        <end position="422"/>
    </location>
</feature>
<dbReference type="GO" id="GO:0003676">
    <property type="term" value="F:nucleic acid binding"/>
    <property type="evidence" value="ECO:0007669"/>
    <property type="project" value="InterPro"/>
</dbReference>
<evidence type="ECO:0000259" key="1">
    <source>
        <dbReference type="Pfam" id="PF13456"/>
    </source>
</evidence>
<dbReference type="OrthoDB" id="1000288at2759"/>
<accession>A0A7J8W719</accession>
<comment type="caution">
    <text evidence="3">The sequence shown here is derived from an EMBL/GenBank/DDBJ whole genome shotgun (WGS) entry which is preliminary data.</text>
</comment>
<dbReference type="PANTHER" id="PTHR47074:SF48">
    <property type="entry name" value="POLYNUCLEOTIDYL TRANSFERASE, RIBONUCLEASE H-LIKE SUPERFAMILY PROTEIN"/>
    <property type="match status" value="1"/>
</dbReference>
<organism evidence="3 4">
    <name type="scientific">Gossypium klotzschianum</name>
    <dbReference type="NCBI Taxonomy" id="34286"/>
    <lineage>
        <taxon>Eukaryota</taxon>
        <taxon>Viridiplantae</taxon>
        <taxon>Streptophyta</taxon>
        <taxon>Embryophyta</taxon>
        <taxon>Tracheophyta</taxon>
        <taxon>Spermatophyta</taxon>
        <taxon>Magnoliopsida</taxon>
        <taxon>eudicotyledons</taxon>
        <taxon>Gunneridae</taxon>
        <taxon>Pentapetalae</taxon>
        <taxon>rosids</taxon>
        <taxon>malvids</taxon>
        <taxon>Malvales</taxon>
        <taxon>Malvaceae</taxon>
        <taxon>Malvoideae</taxon>
        <taxon>Gossypium</taxon>
    </lineage>
</organism>
<evidence type="ECO:0008006" key="5">
    <source>
        <dbReference type="Google" id="ProtNLM"/>
    </source>
</evidence>
<evidence type="ECO:0000313" key="4">
    <source>
        <dbReference type="Proteomes" id="UP000593573"/>
    </source>
</evidence>
<dbReference type="InterPro" id="IPR052929">
    <property type="entry name" value="RNase_H-like_EbsB-rel"/>
</dbReference>
<dbReference type="Pfam" id="PF13966">
    <property type="entry name" value="zf-RVT"/>
    <property type="match status" value="1"/>
</dbReference>
<dbReference type="Pfam" id="PF13456">
    <property type="entry name" value="RVT_3"/>
    <property type="match status" value="1"/>
</dbReference>
<evidence type="ECO:0000313" key="3">
    <source>
        <dbReference type="EMBL" id="MBA0670439.1"/>
    </source>
</evidence>
<sequence length="449" mass="51552">MGGLGIRNVRLFNLALLGRQVWRLINNTDTLCFKVLSSKYFPDGNIFNAKKVGKVSFTWTSIATAAEALKDGFGWQIGNGERINLWDDNWGMEGLNGNVILSNTLKRDEKSVKNLWHKDRRCWEEDRMVWYHNPHGCYTSKSAYSWLLLKEMGYGPHRFLWKALWKLDTLPKIRVFVWRVGHEILPMNCKITSIRQGFDNGCPRYGAETETMLHALKDCPTSKAVLSTRGWSKSFIFKNYDHCIDWLEDLMRVLDKRAMADLMTTLWNCWNNRNNFIFRAFTITECRGEVVEKTPKGFIKINFDATICDDRIGFGTIVRDEEGFVLGGGGGFKEGRVSVEEAKCMAFEESINVARSLNLKENVIFETDHVGLVNRLNNLVNDVTVIGARIMKCTVALNYFKSASLIWTERACNNVAYLICKKMCREARNCLFEMDYPSKIHTALICDVT</sequence>
<dbReference type="CDD" id="cd06222">
    <property type="entry name" value="RNase_H_like"/>
    <property type="match status" value="1"/>
</dbReference>
<name>A0A7J8W719_9ROSI</name>
<evidence type="ECO:0000259" key="2">
    <source>
        <dbReference type="Pfam" id="PF13966"/>
    </source>
</evidence>
<dbReference type="InterPro" id="IPR044730">
    <property type="entry name" value="RNase_H-like_dom_plant"/>
</dbReference>
<dbReference type="InterPro" id="IPR026960">
    <property type="entry name" value="RVT-Znf"/>
</dbReference>
<feature type="domain" description="Reverse transcriptase zinc-binding" evidence="2">
    <location>
        <begin position="138"/>
        <end position="224"/>
    </location>
</feature>